<keyword evidence="7 13" id="KW-0547">Nucleotide-binding</keyword>
<feature type="binding site" evidence="13">
    <location>
        <begin position="14"/>
        <end position="22"/>
    </location>
    <ligand>
        <name>ATP</name>
        <dbReference type="ChEBI" id="CHEBI:30616"/>
    </ligand>
</feature>
<evidence type="ECO:0000256" key="13">
    <source>
        <dbReference type="PIRSR" id="PIRSR637770-2"/>
    </source>
</evidence>
<dbReference type="GO" id="GO:0005737">
    <property type="term" value="C:cytoplasm"/>
    <property type="evidence" value="ECO:0007669"/>
    <property type="project" value="TreeGrafter"/>
</dbReference>
<evidence type="ECO:0000256" key="2">
    <source>
        <dbReference type="ARBA" id="ARBA00012409"/>
    </source>
</evidence>
<keyword evidence="16" id="KW-0472">Membrane</keyword>
<accession>A0A820H612</accession>
<keyword evidence="6" id="KW-0808">Transferase</keyword>
<reference evidence="18" key="1">
    <citation type="submission" date="2021-02" db="EMBL/GenBank/DDBJ databases">
        <authorList>
            <person name="Nowell W R."/>
        </authorList>
    </citation>
    <scope>NUCLEOTIDE SEQUENCE</scope>
</reference>
<feature type="binding site" evidence="14">
    <location>
        <position position="38"/>
    </location>
    <ligand>
        <name>ATP</name>
        <dbReference type="ChEBI" id="CHEBI:30616"/>
    </ligand>
</feature>
<dbReference type="InterPro" id="IPR008271">
    <property type="entry name" value="Ser/Thr_kinase_AS"/>
</dbReference>
<evidence type="ECO:0000313" key="19">
    <source>
        <dbReference type="Proteomes" id="UP000663862"/>
    </source>
</evidence>
<dbReference type="FunFam" id="1.10.510.10:FF:000097">
    <property type="entry name" value="Putative cyclin-dependent kinase 7"/>
    <property type="match status" value="1"/>
</dbReference>
<dbReference type="PROSITE" id="PS00108">
    <property type="entry name" value="PROTEIN_KINASE_ST"/>
    <property type="match status" value="1"/>
</dbReference>
<evidence type="ECO:0000256" key="9">
    <source>
        <dbReference type="ARBA" id="ARBA00022840"/>
    </source>
</evidence>
<evidence type="ECO:0000256" key="7">
    <source>
        <dbReference type="ARBA" id="ARBA00022741"/>
    </source>
</evidence>
<dbReference type="GO" id="GO:0004693">
    <property type="term" value="F:cyclin-dependent protein serine/threonine kinase activity"/>
    <property type="evidence" value="ECO:0007669"/>
    <property type="project" value="TreeGrafter"/>
</dbReference>
<keyword evidence="16" id="KW-0812">Transmembrane</keyword>
<dbReference type="InterPro" id="IPR037770">
    <property type="entry name" value="CDK7"/>
</dbReference>
<name>A0A820H612_9BILA</name>
<dbReference type="SUPFAM" id="SSF56112">
    <property type="entry name" value="Protein kinase-like (PK-like)"/>
    <property type="match status" value="1"/>
</dbReference>
<keyword evidence="4 15" id="KW-0723">Serine/threonine-protein kinase</keyword>
<dbReference type="InterPro" id="IPR017441">
    <property type="entry name" value="Protein_kinase_ATP_BS"/>
</dbReference>
<evidence type="ECO:0000256" key="3">
    <source>
        <dbReference type="ARBA" id="ARBA00013901"/>
    </source>
</evidence>
<dbReference type="GO" id="GO:0005524">
    <property type="term" value="F:ATP binding"/>
    <property type="evidence" value="ECO:0007669"/>
    <property type="project" value="UniProtKB-UniRule"/>
</dbReference>
<evidence type="ECO:0000256" key="4">
    <source>
        <dbReference type="ARBA" id="ARBA00022527"/>
    </source>
</evidence>
<dbReference type="Gene3D" id="1.10.510.10">
    <property type="entry name" value="Transferase(Phosphotransferase) domain 1"/>
    <property type="match status" value="1"/>
</dbReference>
<dbReference type="SMART" id="SM00220">
    <property type="entry name" value="S_TKc"/>
    <property type="match status" value="1"/>
</dbReference>
<evidence type="ECO:0000256" key="16">
    <source>
        <dbReference type="SAM" id="Phobius"/>
    </source>
</evidence>
<keyword evidence="16" id="KW-1133">Transmembrane helix</keyword>
<evidence type="ECO:0000313" key="18">
    <source>
        <dbReference type="EMBL" id="CAF4286058.1"/>
    </source>
</evidence>
<dbReference type="AlphaFoldDB" id="A0A820H612"/>
<evidence type="ECO:0000256" key="8">
    <source>
        <dbReference type="ARBA" id="ARBA00022777"/>
    </source>
</evidence>
<evidence type="ECO:0000256" key="6">
    <source>
        <dbReference type="ARBA" id="ARBA00022679"/>
    </source>
</evidence>
<dbReference type="InterPro" id="IPR000719">
    <property type="entry name" value="Prot_kinase_dom"/>
</dbReference>
<dbReference type="InterPro" id="IPR050108">
    <property type="entry name" value="CDK"/>
</dbReference>
<dbReference type="PANTHER" id="PTHR24056:SF0">
    <property type="entry name" value="CYCLIN-DEPENDENT KINASE 7"/>
    <property type="match status" value="1"/>
</dbReference>
<dbReference type="EMBL" id="CAJOBQ010000184">
    <property type="protein sequence ID" value="CAF4286058.1"/>
    <property type="molecule type" value="Genomic_DNA"/>
</dbReference>
<dbReference type="PROSITE" id="PS50011">
    <property type="entry name" value="PROTEIN_KINASE_DOM"/>
    <property type="match status" value="1"/>
</dbReference>
<dbReference type="GO" id="GO:0070985">
    <property type="term" value="C:transcription factor TFIIK complex"/>
    <property type="evidence" value="ECO:0007669"/>
    <property type="project" value="InterPro"/>
</dbReference>
<feature type="domain" description="Protein kinase" evidence="17">
    <location>
        <begin position="8"/>
        <end position="295"/>
    </location>
</feature>
<dbReference type="Pfam" id="PF00069">
    <property type="entry name" value="Pkinase"/>
    <property type="match status" value="1"/>
</dbReference>
<dbReference type="EC" id="2.7.11.23" evidence="2"/>
<dbReference type="PROSITE" id="PS00107">
    <property type="entry name" value="PROTEIN_KINASE_ATP"/>
    <property type="match status" value="1"/>
</dbReference>
<feature type="active site" description="Proton acceptor" evidence="12">
    <location>
        <position position="137"/>
    </location>
</feature>
<evidence type="ECO:0000256" key="10">
    <source>
        <dbReference type="ARBA" id="ARBA00029738"/>
    </source>
</evidence>
<feature type="binding site" evidence="13">
    <location>
        <position position="37"/>
    </location>
    <ligand>
        <name>ATP</name>
        <dbReference type="ChEBI" id="CHEBI:30616"/>
    </ligand>
</feature>
<evidence type="ECO:0000256" key="5">
    <source>
        <dbReference type="ARBA" id="ARBA00022553"/>
    </source>
</evidence>
<feature type="transmembrane region" description="Helical" evidence="16">
    <location>
        <begin position="330"/>
        <end position="347"/>
    </location>
</feature>
<dbReference type="Gene3D" id="3.30.200.20">
    <property type="entry name" value="Phosphorylase Kinase, domain 1"/>
    <property type="match status" value="1"/>
</dbReference>
<evidence type="ECO:0000259" key="17">
    <source>
        <dbReference type="PROSITE" id="PS50011"/>
    </source>
</evidence>
<dbReference type="InterPro" id="IPR011009">
    <property type="entry name" value="Kinase-like_dom_sf"/>
</dbReference>
<keyword evidence="5" id="KW-0597">Phosphoprotein</keyword>
<protein>
    <recommendedName>
        <fullName evidence="3">Cyclin-dependent kinase 7</fullName>
        <ecNumber evidence="2">2.7.11.23</ecNumber>
    </recommendedName>
    <alternativeName>
        <fullName evidence="10">Cell division protein kinase 7</fullName>
    </alternativeName>
</protein>
<evidence type="ECO:0000256" key="15">
    <source>
        <dbReference type="RuleBase" id="RU000304"/>
    </source>
</evidence>
<keyword evidence="8" id="KW-0418">Kinase</keyword>
<evidence type="ECO:0000256" key="11">
    <source>
        <dbReference type="ARBA" id="ARBA00049280"/>
    </source>
</evidence>
<comment type="catalytic activity">
    <reaction evidence="11">
        <text>[DNA-directed RNA polymerase] + ATP = phospho-[DNA-directed RNA polymerase] + ADP + H(+)</text>
        <dbReference type="Rhea" id="RHEA:10216"/>
        <dbReference type="Rhea" id="RHEA-COMP:11321"/>
        <dbReference type="Rhea" id="RHEA-COMP:11322"/>
        <dbReference type="ChEBI" id="CHEBI:15378"/>
        <dbReference type="ChEBI" id="CHEBI:30616"/>
        <dbReference type="ChEBI" id="CHEBI:43176"/>
        <dbReference type="ChEBI" id="CHEBI:68546"/>
        <dbReference type="ChEBI" id="CHEBI:456216"/>
        <dbReference type="EC" id="2.7.11.23"/>
    </reaction>
</comment>
<evidence type="ECO:0000256" key="1">
    <source>
        <dbReference type="ARBA" id="ARBA00006485"/>
    </source>
</evidence>
<organism evidence="18 19">
    <name type="scientific">Rotaria socialis</name>
    <dbReference type="NCBI Taxonomy" id="392032"/>
    <lineage>
        <taxon>Eukaryota</taxon>
        <taxon>Metazoa</taxon>
        <taxon>Spiralia</taxon>
        <taxon>Gnathifera</taxon>
        <taxon>Rotifera</taxon>
        <taxon>Eurotatoria</taxon>
        <taxon>Bdelloidea</taxon>
        <taxon>Philodinida</taxon>
        <taxon>Philodinidae</taxon>
        <taxon>Rotaria</taxon>
    </lineage>
</organism>
<sequence>MSTKMRRYDFIKVLGEGQYAVVYKAKDTRTNDDVAVKKIKIGSRQEASDGINLTALREIKFLQEVKHPNVIELLDSFGEYGSNSPSICLVFEFMSTDLENIINNRSILLTTTHTKSYMIMLLLGLEYLHNNWILHRDLKPNNLLIDKHGVLKIADFGLAKFFGSPSRLMSHEVVTRWYRSPELLFGAKKYGTAVDMWAAGLIMAELLLRTPLLPGESDLGQLLKIFEVFGTPTDSNWPDVRAFSNYIEYKSIEPKPLRTIFTTSKPDELDVLDRIMQLDPKRRPNASDTLQMEYFSNPPAPCPSERLPKPQGIIQQSDPLKRKLGNEDKGSIEILPFILYLLFYFVVTLKKERP</sequence>
<dbReference type="GO" id="GO:0045944">
    <property type="term" value="P:positive regulation of transcription by RNA polymerase II"/>
    <property type="evidence" value="ECO:0007669"/>
    <property type="project" value="TreeGrafter"/>
</dbReference>
<dbReference type="GO" id="GO:0008353">
    <property type="term" value="F:RNA polymerase II CTD heptapeptide repeat kinase activity"/>
    <property type="evidence" value="ECO:0007669"/>
    <property type="project" value="UniProtKB-EC"/>
</dbReference>
<gene>
    <name evidence="18" type="ORF">TSG867_LOCUS5311</name>
</gene>
<evidence type="ECO:0000256" key="12">
    <source>
        <dbReference type="PIRSR" id="PIRSR637770-1"/>
    </source>
</evidence>
<evidence type="ECO:0000256" key="14">
    <source>
        <dbReference type="PROSITE-ProRule" id="PRU10141"/>
    </source>
</evidence>
<dbReference type="Proteomes" id="UP000663862">
    <property type="component" value="Unassembled WGS sequence"/>
</dbReference>
<keyword evidence="9 13" id="KW-0067">ATP-binding</keyword>
<dbReference type="PANTHER" id="PTHR24056">
    <property type="entry name" value="CELL DIVISION PROTEIN KINASE"/>
    <property type="match status" value="1"/>
</dbReference>
<comment type="similarity">
    <text evidence="1">Belongs to the protein kinase superfamily. CMGC Ser/Thr protein kinase family. CDC2/CDKX subfamily.</text>
</comment>
<proteinExistence type="inferred from homology"/>
<comment type="caution">
    <text evidence="18">The sequence shown here is derived from an EMBL/GenBank/DDBJ whole genome shotgun (WGS) entry which is preliminary data.</text>
</comment>
<dbReference type="CDD" id="cd07841">
    <property type="entry name" value="STKc_CDK7"/>
    <property type="match status" value="1"/>
</dbReference>